<comment type="subunit">
    <text evidence="6">Monomer.</text>
</comment>
<keyword evidence="6 8" id="KW-0808">Transferase</keyword>
<name>A0ABW4KGB2_9BACI</name>
<dbReference type="EC" id="2.7.7.7" evidence="6"/>
<dbReference type="InterPro" id="IPR017961">
    <property type="entry name" value="DNA_pol_Y-fam_little_finger"/>
</dbReference>
<dbReference type="InterPro" id="IPR043502">
    <property type="entry name" value="DNA/RNA_pol_sf"/>
</dbReference>
<dbReference type="NCBIfam" id="NF002492">
    <property type="entry name" value="PRK01810.1"/>
    <property type="match status" value="1"/>
</dbReference>
<comment type="cofactor">
    <cofactor evidence="6">
        <name>Mg(2+)</name>
        <dbReference type="ChEBI" id="CHEBI:18420"/>
    </cofactor>
    <text evidence="6">Binds 2 magnesium ions per subunit.</text>
</comment>
<comment type="subcellular location">
    <subcellularLocation>
        <location evidence="6">Cytoplasm</location>
    </subcellularLocation>
</comment>
<dbReference type="Pfam" id="PF00817">
    <property type="entry name" value="IMS"/>
    <property type="match status" value="1"/>
</dbReference>
<evidence type="ECO:0000256" key="1">
    <source>
        <dbReference type="ARBA" id="ARBA00010945"/>
    </source>
</evidence>
<dbReference type="Gene3D" id="3.40.1170.60">
    <property type="match status" value="1"/>
</dbReference>
<dbReference type="InterPro" id="IPR001126">
    <property type="entry name" value="UmuC"/>
</dbReference>
<feature type="binding site" evidence="6">
    <location>
        <position position="112"/>
    </location>
    <ligand>
        <name>Mg(2+)</name>
        <dbReference type="ChEBI" id="CHEBI:18420"/>
    </ligand>
</feature>
<dbReference type="InterPro" id="IPR024728">
    <property type="entry name" value="PolY_HhH_motif"/>
</dbReference>
<dbReference type="EMBL" id="JBHUEO010000026">
    <property type="protein sequence ID" value="MFD1707060.1"/>
    <property type="molecule type" value="Genomic_DNA"/>
</dbReference>
<comment type="caution">
    <text evidence="8">The sequence shown here is derived from an EMBL/GenBank/DDBJ whole genome shotgun (WGS) entry which is preliminary data.</text>
</comment>
<dbReference type="NCBIfam" id="NF002677">
    <property type="entry name" value="PRK02406.1"/>
    <property type="match status" value="1"/>
</dbReference>
<dbReference type="HAMAP" id="MF_01113">
    <property type="entry name" value="DNApol_IV"/>
    <property type="match status" value="1"/>
</dbReference>
<keyword evidence="6" id="KW-0238">DNA-binding</keyword>
<accession>A0ABW4KGB2</accession>
<keyword evidence="5 6" id="KW-0239">DNA-directed DNA polymerase</keyword>
<keyword evidence="6" id="KW-0479">Metal-binding</keyword>
<sequence length="404" mass="45693">MKKYNPKEGRVILHVDMNSFFASVEIADDPSLRGKPLAIAGDAKQRKGIIVTCSYEARKLGVKTTMQLWEAKRICPDLVVRQPNHERYRLVSREIFHVLRKYSDLVEPASIDEGYVDITECQELGSPIQIARMIQKELIQSLNLPCSIGIAPNKFLAKMASDMKKPMGITILRKRDIPAVLWPLPVIEMHGIGEKTAAKLEKIQIKTIKDLAHANELQLRSVLGIRGSRLKERANGVDRRKVDPEAAAVNKSIGSSVTLPKDTTYQAELFAVLEKLSEKVAARLKRKEYVTKNVAVMIRYKNRETITRSRMLDRTIVEAEDIFEAAKSLFLKNWNGQPVRLLGITGQDLIKSDHAIEQLSLFTYEEEVKKEPLKQAINHIQKKYGPSMLQTGAEAFKSDKKKDP</sequence>
<feature type="active site" evidence="6">
    <location>
        <position position="113"/>
    </location>
</feature>
<dbReference type="Gene3D" id="3.30.70.270">
    <property type="match status" value="1"/>
</dbReference>
<feature type="binding site" evidence="6">
    <location>
        <position position="16"/>
    </location>
    <ligand>
        <name>Mg(2+)</name>
        <dbReference type="ChEBI" id="CHEBI:18420"/>
    </ligand>
</feature>
<comment type="catalytic activity">
    <reaction evidence="6">
        <text>DNA(n) + a 2'-deoxyribonucleoside 5'-triphosphate = DNA(n+1) + diphosphate</text>
        <dbReference type="Rhea" id="RHEA:22508"/>
        <dbReference type="Rhea" id="RHEA-COMP:17339"/>
        <dbReference type="Rhea" id="RHEA-COMP:17340"/>
        <dbReference type="ChEBI" id="CHEBI:33019"/>
        <dbReference type="ChEBI" id="CHEBI:61560"/>
        <dbReference type="ChEBI" id="CHEBI:173112"/>
        <dbReference type="EC" id="2.7.7.7"/>
    </reaction>
</comment>
<dbReference type="InterPro" id="IPR022880">
    <property type="entry name" value="DNApol_IV"/>
</dbReference>
<keyword evidence="2 6" id="KW-0515">Mutator protein</keyword>
<comment type="similarity">
    <text evidence="1 6">Belongs to the DNA polymerase type-Y family.</text>
</comment>
<dbReference type="CDD" id="cd03586">
    <property type="entry name" value="PolY_Pol_IV_kappa"/>
    <property type="match status" value="1"/>
</dbReference>
<dbReference type="GO" id="GO:0003887">
    <property type="term" value="F:DNA-directed DNA polymerase activity"/>
    <property type="evidence" value="ECO:0007669"/>
    <property type="project" value="UniProtKB-EC"/>
</dbReference>
<dbReference type="InterPro" id="IPR036775">
    <property type="entry name" value="DNA_pol_Y-fam_lit_finger_sf"/>
</dbReference>
<feature type="site" description="Substrate discrimination" evidence="6">
    <location>
        <position position="21"/>
    </location>
</feature>
<keyword evidence="9" id="KW-1185">Reference proteome</keyword>
<dbReference type="SUPFAM" id="SSF100879">
    <property type="entry name" value="Lesion bypass DNA polymerase (Y-family), little finger domain"/>
    <property type="match status" value="1"/>
</dbReference>
<organism evidence="8 9">
    <name type="scientific">Siminovitchia sediminis</name>
    <dbReference type="NCBI Taxonomy" id="1274353"/>
    <lineage>
        <taxon>Bacteria</taxon>
        <taxon>Bacillati</taxon>
        <taxon>Bacillota</taxon>
        <taxon>Bacilli</taxon>
        <taxon>Bacillales</taxon>
        <taxon>Bacillaceae</taxon>
        <taxon>Siminovitchia</taxon>
    </lineage>
</organism>
<evidence type="ECO:0000313" key="8">
    <source>
        <dbReference type="EMBL" id="MFD1707060.1"/>
    </source>
</evidence>
<keyword evidence="3 6" id="KW-0548">Nucleotidyltransferase</keyword>
<gene>
    <name evidence="6" type="primary">dinB</name>
    <name evidence="8" type="ORF">ACFSCZ_09990</name>
</gene>
<evidence type="ECO:0000256" key="6">
    <source>
        <dbReference type="HAMAP-Rule" id="MF_01113"/>
    </source>
</evidence>
<dbReference type="Gene3D" id="3.30.1490.100">
    <property type="entry name" value="DNA polymerase, Y-family, little finger domain"/>
    <property type="match status" value="1"/>
</dbReference>
<dbReference type="Proteomes" id="UP001597301">
    <property type="component" value="Unassembled WGS sequence"/>
</dbReference>
<evidence type="ECO:0000256" key="4">
    <source>
        <dbReference type="ARBA" id="ARBA00022763"/>
    </source>
</evidence>
<dbReference type="InterPro" id="IPR043128">
    <property type="entry name" value="Rev_trsase/Diguanyl_cyclase"/>
</dbReference>
<dbReference type="RefSeq" id="WP_380773781.1">
    <property type="nucleotide sequence ID" value="NZ_JBHUEO010000026.1"/>
</dbReference>
<feature type="domain" description="UmuC" evidence="7">
    <location>
        <begin position="12"/>
        <end position="193"/>
    </location>
</feature>
<evidence type="ECO:0000256" key="5">
    <source>
        <dbReference type="ARBA" id="ARBA00022932"/>
    </source>
</evidence>
<evidence type="ECO:0000259" key="7">
    <source>
        <dbReference type="PROSITE" id="PS50173"/>
    </source>
</evidence>
<evidence type="ECO:0000256" key="2">
    <source>
        <dbReference type="ARBA" id="ARBA00022457"/>
    </source>
</evidence>
<keyword evidence="6" id="KW-0235">DNA replication</keyword>
<reference evidence="9" key="1">
    <citation type="journal article" date="2019" name="Int. J. Syst. Evol. Microbiol.">
        <title>The Global Catalogue of Microorganisms (GCM) 10K type strain sequencing project: providing services to taxonomists for standard genome sequencing and annotation.</title>
        <authorList>
            <consortium name="The Broad Institute Genomics Platform"/>
            <consortium name="The Broad Institute Genome Sequencing Center for Infectious Disease"/>
            <person name="Wu L."/>
            <person name="Ma J."/>
        </authorList>
    </citation>
    <scope>NUCLEOTIDE SEQUENCE [LARGE SCALE GENOMIC DNA]</scope>
    <source>
        <strain evidence="9">CGMCC 1.12295</strain>
    </source>
</reference>
<dbReference type="PROSITE" id="PS50173">
    <property type="entry name" value="UMUC"/>
    <property type="match status" value="1"/>
</dbReference>
<proteinExistence type="inferred from homology"/>
<dbReference type="Pfam" id="PF11799">
    <property type="entry name" value="IMS_C"/>
    <property type="match status" value="1"/>
</dbReference>
<dbReference type="Gene3D" id="1.10.150.20">
    <property type="entry name" value="5' to 3' exonuclease, C-terminal subdomain"/>
    <property type="match status" value="1"/>
</dbReference>
<keyword evidence="6" id="KW-0460">Magnesium</keyword>
<dbReference type="SUPFAM" id="SSF56672">
    <property type="entry name" value="DNA/RNA polymerases"/>
    <property type="match status" value="1"/>
</dbReference>
<dbReference type="PANTHER" id="PTHR11076:SF33">
    <property type="entry name" value="DNA POLYMERASE KAPPA"/>
    <property type="match status" value="1"/>
</dbReference>
<dbReference type="Pfam" id="PF11798">
    <property type="entry name" value="IMS_HHH"/>
    <property type="match status" value="1"/>
</dbReference>
<evidence type="ECO:0000256" key="3">
    <source>
        <dbReference type="ARBA" id="ARBA00022695"/>
    </source>
</evidence>
<protein>
    <recommendedName>
        <fullName evidence="6">DNA polymerase IV</fullName>
        <shortName evidence="6">Pol IV</shortName>
        <ecNumber evidence="6">2.7.7.7</ecNumber>
    </recommendedName>
</protein>
<dbReference type="InterPro" id="IPR050116">
    <property type="entry name" value="DNA_polymerase-Y"/>
</dbReference>
<comment type="function">
    <text evidence="6">Poorly processive, error-prone DNA polymerase involved in untargeted mutagenesis. Copies undamaged DNA at stalled replication forks, which arise in vivo from mismatched or misaligned primer ends. These misaligned primers can be extended by PolIV. Exhibits no 3'-5' exonuclease (proofreading) activity. May be involved in translesional synthesis, in conjunction with the beta clamp from PolIII.</text>
</comment>
<dbReference type="PANTHER" id="PTHR11076">
    <property type="entry name" value="DNA REPAIR POLYMERASE UMUC / TRANSFERASE FAMILY MEMBER"/>
    <property type="match status" value="1"/>
</dbReference>
<evidence type="ECO:0000313" key="9">
    <source>
        <dbReference type="Proteomes" id="UP001597301"/>
    </source>
</evidence>
<keyword evidence="4 6" id="KW-0227">DNA damage</keyword>
<keyword evidence="6" id="KW-0963">Cytoplasm</keyword>
<keyword evidence="6" id="KW-0234">DNA repair</keyword>